<keyword evidence="1" id="KW-0732">Signal</keyword>
<protein>
    <submittedName>
        <fullName evidence="2">Lipid A 3-O-deacylase PagL</fullName>
    </submittedName>
</protein>
<comment type="caution">
    <text evidence="2">The sequence shown here is derived from an EMBL/GenBank/DDBJ whole genome shotgun (WGS) entry which is preliminary data.</text>
</comment>
<gene>
    <name evidence="2" type="ORF">CLV88_105171</name>
</gene>
<keyword evidence="3" id="KW-1185">Reference proteome</keyword>
<dbReference type="InterPro" id="IPR018550">
    <property type="entry name" value="Lipid-A_deacylase-rel"/>
</dbReference>
<dbReference type="EMBL" id="PYGJ01000005">
    <property type="protein sequence ID" value="PSL19748.1"/>
    <property type="molecule type" value="Genomic_DNA"/>
</dbReference>
<dbReference type="Proteomes" id="UP000240418">
    <property type="component" value="Unassembled WGS sequence"/>
</dbReference>
<feature type="signal peptide" evidence="1">
    <location>
        <begin position="1"/>
        <end position="19"/>
    </location>
</feature>
<dbReference type="AlphaFoldDB" id="A0A2P8FDK1"/>
<evidence type="ECO:0000313" key="2">
    <source>
        <dbReference type="EMBL" id="PSL19748.1"/>
    </source>
</evidence>
<evidence type="ECO:0000313" key="3">
    <source>
        <dbReference type="Proteomes" id="UP000240418"/>
    </source>
</evidence>
<feature type="chain" id="PRO_5015151790" evidence="1">
    <location>
        <begin position="20"/>
        <end position="161"/>
    </location>
</feature>
<name>A0A2P8FDK1_9RHOB</name>
<dbReference type="Pfam" id="PF09411">
    <property type="entry name" value="PagL"/>
    <property type="match status" value="1"/>
</dbReference>
<evidence type="ECO:0000256" key="1">
    <source>
        <dbReference type="SAM" id="SignalP"/>
    </source>
</evidence>
<dbReference type="RefSeq" id="WP_106608401.1">
    <property type="nucleotide sequence ID" value="NZ_PYGJ01000005.1"/>
</dbReference>
<dbReference type="Gene3D" id="2.40.160.20">
    <property type="match status" value="1"/>
</dbReference>
<reference evidence="2 3" key="1">
    <citation type="submission" date="2018-03" db="EMBL/GenBank/DDBJ databases">
        <title>Genomic Encyclopedia of Archaeal and Bacterial Type Strains, Phase II (KMG-II): from individual species to whole genera.</title>
        <authorList>
            <person name="Goeker M."/>
        </authorList>
    </citation>
    <scope>NUCLEOTIDE SEQUENCE [LARGE SCALE GENOMIC DNA]</scope>
    <source>
        <strain evidence="2 3">DSM 100673</strain>
    </source>
</reference>
<organism evidence="2 3">
    <name type="scientific">Shimia abyssi</name>
    <dbReference type="NCBI Taxonomy" id="1662395"/>
    <lineage>
        <taxon>Bacteria</taxon>
        <taxon>Pseudomonadati</taxon>
        <taxon>Pseudomonadota</taxon>
        <taxon>Alphaproteobacteria</taxon>
        <taxon>Rhodobacterales</taxon>
        <taxon>Roseobacteraceae</taxon>
    </lineage>
</organism>
<proteinExistence type="predicted"/>
<accession>A0A2P8FDK1</accession>
<sequence>MKRLALTFAAALLATQAAGQEFIVGLGYSDYSDGNASDATAIDLEYHLKPFDQRGNFTIGLGGVLAADSEENVFFGVGLVNKYQFNENWFAELTFMPGAFFEGSSNNDLGQTLEFRSLLAFGYRFNPKSAISLGFQHKSNAALSSVNPGVNTLTVRYHHSF</sequence>